<gene>
    <name evidence="1" type="ORF">FNW21_15135</name>
</gene>
<reference evidence="1 2" key="1">
    <citation type="submission" date="2019-07" db="EMBL/GenBank/DDBJ databases">
        <title>Novel species of Flavobacterium.</title>
        <authorList>
            <person name="Liu Q."/>
            <person name="Xin Y.-H."/>
        </authorList>
    </citation>
    <scope>NUCLEOTIDE SEQUENCE [LARGE SCALE GENOMIC DNA]</scope>
    <source>
        <strain evidence="1 2">LB1R34</strain>
    </source>
</reference>
<comment type="caution">
    <text evidence="1">The sequence shown here is derived from an EMBL/GenBank/DDBJ whole genome shotgun (WGS) entry which is preliminary data.</text>
</comment>
<evidence type="ECO:0000313" key="2">
    <source>
        <dbReference type="Proteomes" id="UP000316371"/>
    </source>
</evidence>
<sequence>MEEKEFVFKRSFKDGKQRRLLFNPKNLQFEDKDFGNDLFTLFEKEAITDYRFGIRWIRFELTYGREYQIFVRSKENKVIKISFRSYLGRKKNILHKFYTEILTELWNYYFEDIIHNFINKHNRDEEFSIGDVLFTKDCLELNISGIFNQKKVVIPWDKIRTRGYRSYFSIYSIDNPSEINRGYSYKEDWNTNVLHSVIRTLLKQKKIETYE</sequence>
<dbReference type="AlphaFoldDB" id="A0A553DRI1"/>
<dbReference type="Proteomes" id="UP000316371">
    <property type="component" value="Unassembled WGS sequence"/>
</dbReference>
<dbReference type="RefSeq" id="WP_144257595.1">
    <property type="nucleotide sequence ID" value="NZ_VJZT01000024.1"/>
</dbReference>
<dbReference type="EMBL" id="VJZT01000024">
    <property type="protein sequence ID" value="TRX35391.1"/>
    <property type="molecule type" value="Genomic_DNA"/>
</dbReference>
<keyword evidence="2" id="KW-1185">Reference proteome</keyword>
<protein>
    <submittedName>
        <fullName evidence="1">Uncharacterized protein</fullName>
    </submittedName>
</protein>
<proteinExistence type="predicted"/>
<organism evidence="1 2">
    <name type="scientific">Flavobacterium restrictum</name>
    <dbReference type="NCBI Taxonomy" id="2594428"/>
    <lineage>
        <taxon>Bacteria</taxon>
        <taxon>Pseudomonadati</taxon>
        <taxon>Bacteroidota</taxon>
        <taxon>Flavobacteriia</taxon>
        <taxon>Flavobacteriales</taxon>
        <taxon>Flavobacteriaceae</taxon>
        <taxon>Flavobacterium</taxon>
    </lineage>
</organism>
<name>A0A553DRI1_9FLAO</name>
<accession>A0A553DRI1</accession>
<dbReference type="OrthoDB" id="757707at2"/>
<evidence type="ECO:0000313" key="1">
    <source>
        <dbReference type="EMBL" id="TRX35391.1"/>
    </source>
</evidence>